<evidence type="ECO:0000313" key="3">
    <source>
        <dbReference type="Proteomes" id="UP000033140"/>
    </source>
</evidence>
<proteinExistence type="predicted"/>
<keyword evidence="1" id="KW-0732">Signal</keyword>
<keyword evidence="3" id="KW-1185">Reference proteome</keyword>
<reference evidence="2 3" key="3">
    <citation type="journal article" date="2015" name="Genome Announc.">
        <title>Draft Genome Sequence of the Archiascomycetous Yeast Saitoella complicata.</title>
        <authorList>
            <person name="Yamauchi K."/>
            <person name="Kondo S."/>
            <person name="Hamamoto M."/>
            <person name="Takahashi Y."/>
            <person name="Ogura Y."/>
            <person name="Hayashi T."/>
            <person name="Nishida H."/>
        </authorList>
    </citation>
    <scope>NUCLEOTIDE SEQUENCE [LARGE SCALE GENOMIC DNA]</scope>
    <source>
        <strain evidence="2 3">NRRL Y-17804</strain>
    </source>
</reference>
<comment type="caution">
    <text evidence="2">The sequence shown here is derived from an EMBL/GenBank/DDBJ whole genome shotgun (WGS) entry which is preliminary data.</text>
</comment>
<reference evidence="2 3" key="1">
    <citation type="journal article" date="2011" name="J. Gen. Appl. Microbiol.">
        <title>Draft genome sequencing of the enigmatic yeast Saitoella complicata.</title>
        <authorList>
            <person name="Nishida H."/>
            <person name="Hamamoto M."/>
            <person name="Sugiyama J."/>
        </authorList>
    </citation>
    <scope>NUCLEOTIDE SEQUENCE [LARGE SCALE GENOMIC DNA]</scope>
    <source>
        <strain evidence="2 3">NRRL Y-17804</strain>
    </source>
</reference>
<feature type="chain" id="PRO_5002430582" description="Secreted protein" evidence="1">
    <location>
        <begin position="32"/>
        <end position="95"/>
    </location>
</feature>
<evidence type="ECO:0008006" key="4">
    <source>
        <dbReference type="Google" id="ProtNLM"/>
    </source>
</evidence>
<dbReference type="EMBL" id="BACD03000043">
    <property type="protein sequence ID" value="GAO51242.1"/>
    <property type="molecule type" value="Genomic_DNA"/>
</dbReference>
<accession>A0A0E9NMY8</accession>
<dbReference type="AlphaFoldDB" id="A0A0E9NMY8"/>
<reference evidence="2 3" key="2">
    <citation type="journal article" date="2014" name="J. Gen. Appl. Microbiol.">
        <title>The early diverging ascomycetous budding yeast Saitoella complicata has three histone deacetylases belonging to the Clr6, Hos2, and Rpd3 lineages.</title>
        <authorList>
            <person name="Nishida H."/>
            <person name="Matsumoto T."/>
            <person name="Kondo S."/>
            <person name="Hamamoto M."/>
            <person name="Yoshikawa H."/>
        </authorList>
    </citation>
    <scope>NUCLEOTIDE SEQUENCE [LARGE SCALE GENOMIC DNA]</scope>
    <source>
        <strain evidence="2 3">NRRL Y-17804</strain>
    </source>
</reference>
<feature type="signal peptide" evidence="1">
    <location>
        <begin position="1"/>
        <end position="31"/>
    </location>
</feature>
<organism evidence="2 3">
    <name type="scientific">Saitoella complicata (strain BCRC 22490 / CBS 7301 / JCM 7358 / NBRC 10748 / NRRL Y-17804)</name>
    <dbReference type="NCBI Taxonomy" id="698492"/>
    <lineage>
        <taxon>Eukaryota</taxon>
        <taxon>Fungi</taxon>
        <taxon>Dikarya</taxon>
        <taxon>Ascomycota</taxon>
        <taxon>Taphrinomycotina</taxon>
        <taxon>Taphrinomycotina incertae sedis</taxon>
        <taxon>Saitoella</taxon>
    </lineage>
</organism>
<evidence type="ECO:0000313" key="2">
    <source>
        <dbReference type="EMBL" id="GAO51242.1"/>
    </source>
</evidence>
<evidence type="ECO:0000256" key="1">
    <source>
        <dbReference type="SAM" id="SignalP"/>
    </source>
</evidence>
<dbReference type="Proteomes" id="UP000033140">
    <property type="component" value="Unassembled WGS sequence"/>
</dbReference>
<gene>
    <name evidence="2" type="ORF">G7K_5350-t1</name>
</gene>
<sequence>MPPAPTNWAFHSPSPALPALVLSLLQINAQGGAFQTHRAYRAHSLHNKVYAKRSRSRNTRTPPKHLDKPTTTAKLLSVSAYLVYENVRSAFSPLL</sequence>
<name>A0A0E9NMY8_SAICN</name>
<protein>
    <recommendedName>
        <fullName evidence="4">Secreted protein</fullName>
    </recommendedName>
</protein>